<dbReference type="Proteomes" id="UP000828941">
    <property type="component" value="Chromosome 9"/>
</dbReference>
<evidence type="ECO:0000313" key="2">
    <source>
        <dbReference type="Proteomes" id="UP000828941"/>
    </source>
</evidence>
<proteinExistence type="predicted"/>
<keyword evidence="2" id="KW-1185">Reference proteome</keyword>
<comment type="caution">
    <text evidence="1">The sequence shown here is derived from an EMBL/GenBank/DDBJ whole genome shotgun (WGS) entry which is preliminary data.</text>
</comment>
<dbReference type="EMBL" id="CM039434">
    <property type="protein sequence ID" value="KAI4323469.1"/>
    <property type="molecule type" value="Genomic_DNA"/>
</dbReference>
<protein>
    <submittedName>
        <fullName evidence="1">Uncharacterized protein</fullName>
    </submittedName>
</protein>
<organism evidence="1 2">
    <name type="scientific">Bauhinia variegata</name>
    <name type="common">Purple orchid tree</name>
    <name type="synonym">Phanera variegata</name>
    <dbReference type="NCBI Taxonomy" id="167791"/>
    <lineage>
        <taxon>Eukaryota</taxon>
        <taxon>Viridiplantae</taxon>
        <taxon>Streptophyta</taxon>
        <taxon>Embryophyta</taxon>
        <taxon>Tracheophyta</taxon>
        <taxon>Spermatophyta</taxon>
        <taxon>Magnoliopsida</taxon>
        <taxon>eudicotyledons</taxon>
        <taxon>Gunneridae</taxon>
        <taxon>Pentapetalae</taxon>
        <taxon>rosids</taxon>
        <taxon>fabids</taxon>
        <taxon>Fabales</taxon>
        <taxon>Fabaceae</taxon>
        <taxon>Cercidoideae</taxon>
        <taxon>Cercideae</taxon>
        <taxon>Bauhiniinae</taxon>
        <taxon>Bauhinia</taxon>
    </lineage>
</organism>
<sequence>MAKALLSAFLQDLLENLPASQTKHILKKFKCLDQLKDVLLKLNALVDDAEEKQFTEGDAVKRWLNELQQNYYHLEELLGEITTKSSGPELQLKHDIRRFISSKKPYGEADEMKDSLRRIIENLEHLAKEKDAFGLRELVPQKDEKEQWQELIMLSAELIKSRNHLKDHFYGREKEKKIILETLLSKGERGGNIRVIKIIGAAGTGKTAFARFIYSNIKVTTFFHIREWVTIPIKSNVCSLLKKTLEAISESEHFSPHNDFNLLQTKLKNYLAGKKFLLVVDNCLIEDRLDNWDKLISSLEEAGAKGSAVILTTRPVEDSVLVPPAQHILPLDFPSTEDCWSIFQAHAFGRWKKSYHDELLKERVGIEIINKLGNQPLAAKMVGILFQDRPHPYKWIDILRSKFLHTKLHADLGIPLFLILCYLDLPGKLRLCLAYMSIFPKGYEFKQKDIIFLWMAQGFLHQSGKSMEEVGNEYFSFLLMRSFFQPSPSDGDSCIMHSLVHDLASYAFEESSKHHLTYEPSIEDFLKTFPDENSHLLRTILPLGQEPRHNNTLRRNVQEPENLQEIIRSSFSSFSFTNESEETTQEAVGEILSASTGSNLPAVDPPSLDTSIIGLDELSGGQLSPQIKKDEPLEVTFDIPNINISKNDIQSPFVEVDDPITVQAANTPDTAPHSEVQASSSEDSDDQLSSVEMFKVTTLSQLKELSPDLKSLKIEGFESLEALPDDLLSEIPTLQELHIVDCSSLKSFPSSGQQHYLDLLSAIFCIRLQQIPLKVPHIISSAETEEEGRQHLTSSINHVAIITWQMVMMGYPYPMDSFSGLCSSSSNLRQWLLCHQSVTSLYLLYSCESLKFFPIDLFPNLKSLDISGCKNLEALTVSGSEPPFSKAAPASLRSLSISHCPKFVSFPKFATPKLTLLSLRYCDKLMTLPDQMYHFMPNLQELQLWGCPEIVWFPHERWPSSLRSVRIQNCNKFISHDLEWNSSSLIDLDELTRYRPGATPGNPPRNWTHFHFQSFRWHPASMPFRRNNFARRRWTQKEKDMNPSI</sequence>
<evidence type="ECO:0000313" key="1">
    <source>
        <dbReference type="EMBL" id="KAI4323469.1"/>
    </source>
</evidence>
<reference evidence="1 2" key="1">
    <citation type="journal article" date="2022" name="DNA Res.">
        <title>Chromosomal-level genome assembly of the orchid tree Bauhinia variegata (Leguminosae; Cercidoideae) supports the allotetraploid origin hypothesis of Bauhinia.</title>
        <authorList>
            <person name="Zhong Y."/>
            <person name="Chen Y."/>
            <person name="Zheng D."/>
            <person name="Pang J."/>
            <person name="Liu Y."/>
            <person name="Luo S."/>
            <person name="Meng S."/>
            <person name="Qian L."/>
            <person name="Wei D."/>
            <person name="Dai S."/>
            <person name="Zhou R."/>
        </authorList>
    </citation>
    <scope>NUCLEOTIDE SEQUENCE [LARGE SCALE GENOMIC DNA]</scope>
    <source>
        <strain evidence="1">BV-YZ2020</strain>
    </source>
</reference>
<accession>A0ACB9MJ11</accession>
<name>A0ACB9MJ11_BAUVA</name>
<gene>
    <name evidence="1" type="ORF">L6164_023072</name>
</gene>